<dbReference type="PROSITE" id="PS50237">
    <property type="entry name" value="HECT"/>
    <property type="match status" value="1"/>
</dbReference>
<keyword evidence="10" id="KW-1185">Reference proteome</keyword>
<organism evidence="9 10">
    <name type="scientific">Artemisia annua</name>
    <name type="common">Sweet wormwood</name>
    <dbReference type="NCBI Taxonomy" id="35608"/>
    <lineage>
        <taxon>Eukaryota</taxon>
        <taxon>Viridiplantae</taxon>
        <taxon>Streptophyta</taxon>
        <taxon>Embryophyta</taxon>
        <taxon>Tracheophyta</taxon>
        <taxon>Spermatophyta</taxon>
        <taxon>Magnoliopsida</taxon>
        <taxon>eudicotyledons</taxon>
        <taxon>Gunneridae</taxon>
        <taxon>Pentapetalae</taxon>
        <taxon>asterids</taxon>
        <taxon>campanulids</taxon>
        <taxon>Asterales</taxon>
        <taxon>Asteraceae</taxon>
        <taxon>Asteroideae</taxon>
        <taxon>Anthemideae</taxon>
        <taxon>Artemisiinae</taxon>
        <taxon>Artemisia</taxon>
    </lineage>
</organism>
<dbReference type="Gene3D" id="3.90.1750.10">
    <property type="entry name" value="Hect, E3 ligase catalytic domains"/>
    <property type="match status" value="1"/>
</dbReference>
<protein>
    <recommendedName>
        <fullName evidence="3">HECT-type E3 ubiquitin transferase</fullName>
        <ecNumber evidence="3">2.3.2.26</ecNumber>
    </recommendedName>
</protein>
<dbReference type="EMBL" id="PKPP01001180">
    <property type="protein sequence ID" value="PWA84911.1"/>
    <property type="molecule type" value="Genomic_DNA"/>
</dbReference>
<dbReference type="PANTHER" id="PTHR11254">
    <property type="entry name" value="HECT DOMAIN UBIQUITIN-PROTEIN LIGASE"/>
    <property type="match status" value="1"/>
</dbReference>
<comment type="catalytic activity">
    <reaction evidence="1">
        <text>S-ubiquitinyl-[E2 ubiquitin-conjugating enzyme]-L-cysteine + [acceptor protein]-L-lysine = [E2 ubiquitin-conjugating enzyme]-L-cysteine + N(6)-ubiquitinyl-[acceptor protein]-L-lysine.</text>
        <dbReference type="EC" id="2.3.2.26"/>
    </reaction>
</comment>
<dbReference type="AlphaFoldDB" id="A0A2U1PGM0"/>
<keyword evidence="5 6" id="KW-0833">Ubl conjugation pathway</keyword>
<dbReference type="CDD" id="cd00078">
    <property type="entry name" value="HECTc"/>
    <property type="match status" value="1"/>
</dbReference>
<dbReference type="Gene3D" id="3.10.20.90">
    <property type="entry name" value="Phosphatidylinositol 3-kinase Catalytic Subunit, Chain A, domain 1"/>
    <property type="match status" value="1"/>
</dbReference>
<gene>
    <name evidence="9" type="ORF">CTI12_AA155280</name>
</gene>
<dbReference type="SMART" id="SM00119">
    <property type="entry name" value="HECTc"/>
    <property type="match status" value="1"/>
</dbReference>
<keyword evidence="4" id="KW-0808">Transferase</keyword>
<dbReference type="InterPro" id="IPR029071">
    <property type="entry name" value="Ubiquitin-like_domsf"/>
</dbReference>
<feature type="domain" description="Ubiquitin-like" evidence="7">
    <location>
        <begin position="78"/>
        <end position="154"/>
    </location>
</feature>
<dbReference type="GO" id="GO:0000209">
    <property type="term" value="P:protein polyubiquitination"/>
    <property type="evidence" value="ECO:0007669"/>
    <property type="project" value="TreeGrafter"/>
</dbReference>
<evidence type="ECO:0000256" key="3">
    <source>
        <dbReference type="ARBA" id="ARBA00012485"/>
    </source>
</evidence>
<dbReference type="InterPro" id="IPR035983">
    <property type="entry name" value="Hect_E3_ubiquitin_ligase"/>
</dbReference>
<accession>A0A2U1PGM0</accession>
<feature type="domain" description="HECT" evidence="8">
    <location>
        <begin position="531"/>
        <end position="871"/>
    </location>
</feature>
<dbReference type="EC" id="2.3.2.26" evidence="3"/>
<dbReference type="InterPro" id="IPR000569">
    <property type="entry name" value="HECT_dom"/>
</dbReference>
<dbReference type="OrthoDB" id="8068875at2759"/>
<evidence type="ECO:0000256" key="1">
    <source>
        <dbReference type="ARBA" id="ARBA00000885"/>
    </source>
</evidence>
<dbReference type="Pfam" id="PF00240">
    <property type="entry name" value="ubiquitin"/>
    <property type="match status" value="1"/>
</dbReference>
<feature type="active site" description="Glycyl thioester intermediate" evidence="6">
    <location>
        <position position="837"/>
    </location>
</feature>
<evidence type="ECO:0000256" key="5">
    <source>
        <dbReference type="ARBA" id="ARBA00022786"/>
    </source>
</evidence>
<evidence type="ECO:0000313" key="9">
    <source>
        <dbReference type="EMBL" id="PWA84911.1"/>
    </source>
</evidence>
<dbReference type="PROSITE" id="PS50053">
    <property type="entry name" value="UBIQUITIN_2"/>
    <property type="match status" value="1"/>
</dbReference>
<name>A0A2U1PGM0_ARTAN</name>
<dbReference type="GO" id="GO:0005737">
    <property type="term" value="C:cytoplasm"/>
    <property type="evidence" value="ECO:0007669"/>
    <property type="project" value="TreeGrafter"/>
</dbReference>
<sequence>MSSYTEFFHPQRTKRKFDDYDDDIIFIHKNTTNPNYYNSNPDDSNNNEIISDHHFIHPITRQHESLASTSTSSSSDRIQFFVRMISGGKTLVLYGKKDDTVKLIHEKIQAVTGIPIIEQRLIYRGRQLQWESSLAECSIKNDAGLHLVGRMRSTEHPKVWQVIDGLVNSIYRMCKGEIGGCIKSVKSRLDEFLGMMKKNENENGEFNAVSLNTELSIFQSLCVPLALVMLYMSPHKGNKECAAESIRHFIDSSTSLLPKHIYSQCGNVVLDFCKFLSRAATQDDPLYIYCRSNLGSMVEDVMIGRCLRNRDTCSNRTSGVITVEDIFPFVGELANKLSEGLGSGNGSPSSSDVRDFAAFLRPIRVAIKDLPEYGGYILKPMMFNLSRYSDEINILYMLFLELMDKVCKCMEKMEGELVREPKTDGGWDQYLAILKELHSIAKLYEGLEDSFWSSIKAVKVSFRYLIVRYAKRGEDCKWIIEHKDLLDFESRRHLAMMFLPEMNDEYEELHEMLIDRSKLLAHSYEYFAHADSEKLRGGLFMEFTNEEATGPGVLREWFFLVCQEIFNPQNALFVACPNDRRRFFPNPASKVDPLHLKYFKFAGRVIALALMHKVQVGIVFDRAFFMQLAGSGISLEDIKDADPYLYSSCKQILDMDPSVVDQDVLGLTFAREIEELGCIKVVELFADGKNIVVNSRNREEYVELLIQHSFVTSVSEQVTQFVEGFEDIVRGPKTRKLFFKSLELEDLDGMLHGSESSMSVEDWKANTEYNGYKETDDQIDWFWKIVGEMTVKQQQVLLSFWTSLKHLPVEGFSGLASKLHIYKSNDSIDLLPSSHTCFYRICFPAYPSMAVMRERLNIITQEHVGCSFGTW</sequence>
<dbReference type="InterPro" id="IPR000626">
    <property type="entry name" value="Ubiquitin-like_dom"/>
</dbReference>
<evidence type="ECO:0000313" key="10">
    <source>
        <dbReference type="Proteomes" id="UP000245207"/>
    </source>
</evidence>
<evidence type="ECO:0000259" key="7">
    <source>
        <dbReference type="PROSITE" id="PS50053"/>
    </source>
</evidence>
<dbReference type="SUPFAM" id="SSF54236">
    <property type="entry name" value="Ubiquitin-like"/>
    <property type="match status" value="1"/>
</dbReference>
<dbReference type="FunFam" id="3.30.2410.10:FF:000020">
    <property type="entry name" value="E3 ubiquitin-protein ligase UPL5"/>
    <property type="match status" value="1"/>
</dbReference>
<comment type="caution">
    <text evidence="9">The sequence shown here is derived from an EMBL/GenBank/DDBJ whole genome shotgun (WGS) entry which is preliminary data.</text>
</comment>
<evidence type="ECO:0000256" key="6">
    <source>
        <dbReference type="PROSITE-ProRule" id="PRU00104"/>
    </source>
</evidence>
<reference evidence="9 10" key="1">
    <citation type="journal article" date="2018" name="Mol. Plant">
        <title>The genome of Artemisia annua provides insight into the evolution of Asteraceae family and artemisinin biosynthesis.</title>
        <authorList>
            <person name="Shen Q."/>
            <person name="Zhang L."/>
            <person name="Liao Z."/>
            <person name="Wang S."/>
            <person name="Yan T."/>
            <person name="Shi P."/>
            <person name="Liu M."/>
            <person name="Fu X."/>
            <person name="Pan Q."/>
            <person name="Wang Y."/>
            <person name="Lv Z."/>
            <person name="Lu X."/>
            <person name="Zhang F."/>
            <person name="Jiang W."/>
            <person name="Ma Y."/>
            <person name="Chen M."/>
            <person name="Hao X."/>
            <person name="Li L."/>
            <person name="Tang Y."/>
            <person name="Lv G."/>
            <person name="Zhou Y."/>
            <person name="Sun X."/>
            <person name="Brodelius P.E."/>
            <person name="Rose J.K.C."/>
            <person name="Tang K."/>
        </authorList>
    </citation>
    <scope>NUCLEOTIDE SEQUENCE [LARGE SCALE GENOMIC DNA]</scope>
    <source>
        <strain evidence="10">cv. Huhao1</strain>
        <tissue evidence="9">Leaf</tissue>
    </source>
</reference>
<dbReference type="STRING" id="35608.A0A2U1PGM0"/>
<dbReference type="InterPro" id="IPR019956">
    <property type="entry name" value="Ubiquitin_dom"/>
</dbReference>
<proteinExistence type="predicted"/>
<dbReference type="Gene3D" id="3.30.2160.10">
    <property type="entry name" value="Hect, E3 ligase catalytic domain"/>
    <property type="match status" value="1"/>
</dbReference>
<dbReference type="PRINTS" id="PR00348">
    <property type="entry name" value="UBIQUITIN"/>
</dbReference>
<comment type="pathway">
    <text evidence="2">Protein modification; protein ubiquitination.</text>
</comment>
<evidence type="ECO:0000259" key="8">
    <source>
        <dbReference type="PROSITE" id="PS50237"/>
    </source>
</evidence>
<dbReference type="InterPro" id="IPR050409">
    <property type="entry name" value="E3_ubiq-protein_ligase"/>
</dbReference>
<dbReference type="GO" id="GO:0006511">
    <property type="term" value="P:ubiquitin-dependent protein catabolic process"/>
    <property type="evidence" value="ECO:0007669"/>
    <property type="project" value="TreeGrafter"/>
</dbReference>
<dbReference type="Gene3D" id="3.30.2410.10">
    <property type="entry name" value="Hect, E3 ligase catalytic domain"/>
    <property type="match status" value="1"/>
</dbReference>
<dbReference type="SMART" id="SM00213">
    <property type="entry name" value="UBQ"/>
    <property type="match status" value="1"/>
</dbReference>
<dbReference type="Pfam" id="PF00632">
    <property type="entry name" value="HECT"/>
    <property type="match status" value="1"/>
</dbReference>
<dbReference type="GO" id="GO:0061630">
    <property type="term" value="F:ubiquitin protein ligase activity"/>
    <property type="evidence" value="ECO:0007669"/>
    <property type="project" value="UniProtKB-EC"/>
</dbReference>
<evidence type="ECO:0000256" key="4">
    <source>
        <dbReference type="ARBA" id="ARBA00022679"/>
    </source>
</evidence>
<dbReference type="Proteomes" id="UP000245207">
    <property type="component" value="Unassembled WGS sequence"/>
</dbReference>
<dbReference type="PANTHER" id="PTHR11254:SF424">
    <property type="entry name" value="E3 UBIQUITIN-PROTEIN LIGASE UPL5"/>
    <property type="match status" value="1"/>
</dbReference>
<dbReference type="SUPFAM" id="SSF56204">
    <property type="entry name" value="Hect, E3 ligase catalytic domain"/>
    <property type="match status" value="1"/>
</dbReference>
<evidence type="ECO:0000256" key="2">
    <source>
        <dbReference type="ARBA" id="ARBA00004906"/>
    </source>
</evidence>